<dbReference type="Pfam" id="PF13560">
    <property type="entry name" value="HTH_31"/>
    <property type="match status" value="1"/>
</dbReference>
<proteinExistence type="predicted"/>
<dbReference type="SMART" id="SM00530">
    <property type="entry name" value="HTH_XRE"/>
    <property type="match status" value="1"/>
</dbReference>
<dbReference type="Pfam" id="PF17765">
    <property type="entry name" value="MLTR_LBD"/>
    <property type="match status" value="1"/>
</dbReference>
<evidence type="ECO:0000313" key="2">
    <source>
        <dbReference type="EMBL" id="MBC9712690.1"/>
    </source>
</evidence>
<dbReference type="InterPro" id="IPR010982">
    <property type="entry name" value="Lambda_DNA-bd_dom_sf"/>
</dbReference>
<protein>
    <submittedName>
        <fullName evidence="2">Helix-turn-helix domain-containing protein</fullName>
    </submittedName>
</protein>
<accession>A0ABR7SD69</accession>
<dbReference type="EMBL" id="JACTVJ010000005">
    <property type="protein sequence ID" value="MBC9712690.1"/>
    <property type="molecule type" value="Genomic_DNA"/>
</dbReference>
<dbReference type="Proteomes" id="UP000642284">
    <property type="component" value="Unassembled WGS sequence"/>
</dbReference>
<dbReference type="PANTHER" id="PTHR35010:SF2">
    <property type="entry name" value="BLL4672 PROTEIN"/>
    <property type="match status" value="1"/>
</dbReference>
<dbReference type="Gene3D" id="3.30.450.180">
    <property type="match status" value="1"/>
</dbReference>
<dbReference type="CDD" id="cd00093">
    <property type="entry name" value="HTH_XRE"/>
    <property type="match status" value="1"/>
</dbReference>
<dbReference type="InterPro" id="IPR041413">
    <property type="entry name" value="MLTR_LBD"/>
</dbReference>
<sequence>MRWQVHWREGVRAGGRTGERVSAQAGAPQADAQAKEAAVAIDRAALAEFLRRRREALQPEDVGLPRGRRRRTSGLRREEVAALCHMSADYYARLERERGPHPSEQMAASLAQGLRLSLDERDHLFRLAGHQPPPRGTASDHIGPGMLRIFDRLQDTPAEIVTELGETLRQTLPGAALTGDLTAYTGPARSIGYRWFTDPAARALYPPEDHAFLSRMFASGLRGVLTLRGPQSRAAHLADLLLARSEEFRAVWDAHEVGIRPREVKRFVHPEVGDLELACQTLIEPGQSHHLLVYTALPGSESSAKLELLSVIGTQTLR</sequence>
<comment type="caution">
    <text evidence="2">The sequence shown here is derived from an EMBL/GenBank/DDBJ whole genome shotgun (WGS) entry which is preliminary data.</text>
</comment>
<evidence type="ECO:0000259" key="1">
    <source>
        <dbReference type="PROSITE" id="PS50943"/>
    </source>
</evidence>
<dbReference type="SUPFAM" id="SSF47413">
    <property type="entry name" value="lambda repressor-like DNA-binding domains"/>
    <property type="match status" value="1"/>
</dbReference>
<feature type="domain" description="HTH cro/C1-type" evidence="1">
    <location>
        <begin position="74"/>
        <end position="121"/>
    </location>
</feature>
<dbReference type="InterPro" id="IPR001387">
    <property type="entry name" value="Cro/C1-type_HTH"/>
</dbReference>
<dbReference type="Gene3D" id="1.10.260.40">
    <property type="entry name" value="lambda repressor-like DNA-binding domains"/>
    <property type="match status" value="1"/>
</dbReference>
<gene>
    <name evidence="2" type="ORF">H9Y04_08895</name>
</gene>
<dbReference type="PROSITE" id="PS50943">
    <property type="entry name" value="HTH_CROC1"/>
    <property type="match status" value="1"/>
</dbReference>
<dbReference type="PANTHER" id="PTHR35010">
    <property type="entry name" value="BLL4672 PROTEIN-RELATED"/>
    <property type="match status" value="1"/>
</dbReference>
<reference evidence="2 3" key="1">
    <citation type="submission" date="2020-08" db="EMBL/GenBank/DDBJ databases">
        <title>Genemic of Streptomyces polyaspartic.</title>
        <authorList>
            <person name="Liu W."/>
        </authorList>
    </citation>
    <scope>NUCLEOTIDE SEQUENCE [LARGE SCALE GENOMIC DNA]</scope>
    <source>
        <strain evidence="2 3">TRM66268-LWL</strain>
    </source>
</reference>
<name>A0ABR7SD69_9ACTN</name>
<organism evidence="2 3">
    <name type="scientific">Streptomyces polyasparticus</name>
    <dbReference type="NCBI Taxonomy" id="2767826"/>
    <lineage>
        <taxon>Bacteria</taxon>
        <taxon>Bacillati</taxon>
        <taxon>Actinomycetota</taxon>
        <taxon>Actinomycetes</taxon>
        <taxon>Kitasatosporales</taxon>
        <taxon>Streptomycetaceae</taxon>
        <taxon>Streptomyces</taxon>
    </lineage>
</organism>
<evidence type="ECO:0000313" key="3">
    <source>
        <dbReference type="Proteomes" id="UP000642284"/>
    </source>
</evidence>
<keyword evidence="3" id="KW-1185">Reference proteome</keyword>